<dbReference type="GO" id="GO:0016616">
    <property type="term" value="F:oxidoreductase activity, acting on the CH-OH group of donors, NAD or NADP as acceptor"/>
    <property type="evidence" value="ECO:0007669"/>
    <property type="project" value="TreeGrafter"/>
</dbReference>
<dbReference type="OrthoDB" id="5296at2759"/>
<name>A0A9P4T9H6_CURKU</name>
<dbReference type="SUPFAM" id="SSF51735">
    <property type="entry name" value="NAD(P)-binding Rossmann-fold domains"/>
    <property type="match status" value="1"/>
</dbReference>
<evidence type="ECO:0008006" key="4">
    <source>
        <dbReference type="Google" id="ProtNLM"/>
    </source>
</evidence>
<dbReference type="Gene3D" id="3.40.50.720">
    <property type="entry name" value="NAD(P)-binding Rossmann-like Domain"/>
    <property type="match status" value="1"/>
</dbReference>
<dbReference type="EMBL" id="SWKU01000021">
    <property type="protein sequence ID" value="KAF2997818.1"/>
    <property type="molecule type" value="Genomic_DNA"/>
</dbReference>
<evidence type="ECO:0000313" key="3">
    <source>
        <dbReference type="Proteomes" id="UP000801428"/>
    </source>
</evidence>
<dbReference type="PANTHER" id="PTHR45458">
    <property type="entry name" value="SHORT-CHAIN DEHYDROGENASE/REDUCTASE SDR"/>
    <property type="match status" value="1"/>
</dbReference>
<dbReference type="InterPro" id="IPR036291">
    <property type="entry name" value="NAD(P)-bd_dom_sf"/>
</dbReference>
<proteinExistence type="predicted"/>
<feature type="region of interest" description="Disordered" evidence="1">
    <location>
        <begin position="650"/>
        <end position="675"/>
    </location>
</feature>
<comment type="caution">
    <text evidence="2">The sequence shown here is derived from an EMBL/GenBank/DDBJ whole genome shotgun (WGS) entry which is preliminary data.</text>
</comment>
<dbReference type="InterPro" id="IPR002347">
    <property type="entry name" value="SDR_fam"/>
</dbReference>
<dbReference type="Proteomes" id="UP000801428">
    <property type="component" value="Unassembled WGS sequence"/>
</dbReference>
<organism evidence="2 3">
    <name type="scientific">Curvularia kusanoi</name>
    <name type="common">Cochliobolus kusanoi</name>
    <dbReference type="NCBI Taxonomy" id="90978"/>
    <lineage>
        <taxon>Eukaryota</taxon>
        <taxon>Fungi</taxon>
        <taxon>Dikarya</taxon>
        <taxon>Ascomycota</taxon>
        <taxon>Pezizomycotina</taxon>
        <taxon>Dothideomycetes</taxon>
        <taxon>Pleosporomycetidae</taxon>
        <taxon>Pleosporales</taxon>
        <taxon>Pleosporineae</taxon>
        <taxon>Pleosporaceae</taxon>
        <taxon>Curvularia</taxon>
    </lineage>
</organism>
<dbReference type="AlphaFoldDB" id="A0A9P4T9H6"/>
<dbReference type="PANTHER" id="PTHR45458:SF2">
    <property type="entry name" value="OXIDOREDUCTASE, SHORT CHAIN DEHYDROGENASE_REDUCTASE FAMILY SUPERFAMILY (AFU_ORTHOLOGUE AFUA_3G13450)"/>
    <property type="match status" value="1"/>
</dbReference>
<reference evidence="2" key="1">
    <citation type="submission" date="2019-04" db="EMBL/GenBank/DDBJ databases">
        <title>Sequencing of skin fungus with MAO and IRED activity.</title>
        <authorList>
            <person name="Marsaioli A.J."/>
            <person name="Bonatto J.M.C."/>
            <person name="Reis Junior O."/>
        </authorList>
    </citation>
    <scope>NUCLEOTIDE SEQUENCE</scope>
    <source>
        <strain evidence="2">30M1</strain>
    </source>
</reference>
<evidence type="ECO:0000256" key="1">
    <source>
        <dbReference type="SAM" id="MobiDB-lite"/>
    </source>
</evidence>
<dbReference type="PRINTS" id="PR00081">
    <property type="entry name" value="GDHRDH"/>
</dbReference>
<evidence type="ECO:0000313" key="2">
    <source>
        <dbReference type="EMBL" id="KAF2997818.1"/>
    </source>
</evidence>
<protein>
    <recommendedName>
        <fullName evidence="4">Oxidoreductase</fullName>
    </recommendedName>
</protein>
<sequence length="675" mass="75568">MTRLPCRTSSPETSIWADPSENTFRQHLVELEKCTNAVPIDPQIFPMEESGPNSYTLPLSVEQQLADDLAFLAAIEEGAQSVAAVCLEEHAEGVVIRFAALDLALSGEVKNALEGIIGIMSSSANKYEDPKSNEALFELIVKLHFRRLLARLRSDKWEKPKYLSKQHKKPLWRDFANVIHRVQFLYTKREAAARRYVEGQLQGLAMVYEAFESSTTDSFTEFDCLKELIQASYQICQDKEVKEFARRLEVSPSTTPTAKVASAIKCLRQIEKIASYKRIATSLQAVGKTYPSLFHNKIRLSFLTPYESVPTAIGYEAWATTCHVHAEVQLAVYYDLQNQPGYITDANNRSSDATFRRPRVIGTSKWLCYLCYLFLCCHGGFVPANTHGRLYDQWTVPDLKDYQSNLRTRYREIVRAMDERILKETRETVSAGADEPGFVRWRAEPMTSRQNLLDVDSERVTYISDIDIASPEAGGKIAKFLDTKDVLTIDTLIVTAGYFATESLEEPSFEAQERMYRICAIGPTILTTTLANASQKLLSKGSKVIFVSSESGSITLRHEKEGGGNYGHHASKAALNMSAKLLSLDMKDRGVAVAVVHPGFMRTEMTKGVGFDKFWDEGGAVTPDEAAESLVKWVDTFDISKTGEYWAPRGPRDIGTAESVLGPKDKLPTPLQLPW</sequence>
<dbReference type="InterPro" id="IPR027796">
    <property type="entry name" value="OTT_1508_deam-like"/>
</dbReference>
<dbReference type="Pfam" id="PF14441">
    <property type="entry name" value="OTT_1508_deam"/>
    <property type="match status" value="1"/>
</dbReference>
<gene>
    <name evidence="2" type="ORF">E8E13_000241</name>
</gene>
<accession>A0A9P4T9H6</accession>
<dbReference type="Pfam" id="PF00106">
    <property type="entry name" value="adh_short"/>
    <property type="match status" value="1"/>
</dbReference>
<keyword evidence="3" id="KW-1185">Reference proteome</keyword>
<dbReference type="InterPro" id="IPR052184">
    <property type="entry name" value="SDR_enzymes"/>
</dbReference>